<name>A0AA37PP02_9MYCO</name>
<evidence type="ECO:0000256" key="1">
    <source>
        <dbReference type="SAM" id="MobiDB-lite"/>
    </source>
</evidence>
<gene>
    <name evidence="3" type="ORF">MmonteBS_47650</name>
    <name evidence="4" type="ORF">NJB18185_34170</name>
</gene>
<organism evidence="4 6">
    <name type="scientific">Mycobacterium montefiorense</name>
    <dbReference type="NCBI Taxonomy" id="154654"/>
    <lineage>
        <taxon>Bacteria</taxon>
        <taxon>Bacillati</taxon>
        <taxon>Actinomycetota</taxon>
        <taxon>Actinomycetes</taxon>
        <taxon>Mycobacteriales</taxon>
        <taxon>Mycobacteriaceae</taxon>
        <taxon>Mycobacterium</taxon>
        <taxon>Mycobacterium simiae complex</taxon>
    </lineage>
</organism>
<keyword evidence="5" id="KW-1185">Reference proteome</keyword>
<dbReference type="EMBL" id="BQYH01000027">
    <property type="protein sequence ID" value="GKU73646.1"/>
    <property type="molecule type" value="Genomic_DNA"/>
</dbReference>
<proteinExistence type="predicted"/>
<evidence type="ECO:0000313" key="6">
    <source>
        <dbReference type="Proteomes" id="UP001139505"/>
    </source>
</evidence>
<dbReference type="Proteomes" id="UP000245060">
    <property type="component" value="Unassembled WGS sequence"/>
</dbReference>
<feature type="compositionally biased region" description="Basic and acidic residues" evidence="1">
    <location>
        <begin position="13"/>
        <end position="39"/>
    </location>
</feature>
<reference evidence="4" key="3">
    <citation type="journal article" date="2022" name="Microbiol. Resour. Announc.">
        <title>Draft Genome Sequences of Eight Mycobacterium montefiorense Strains Isolated from Salamanders in Captivity.</title>
        <authorList>
            <person name="Komine T."/>
            <person name="Ihara H."/>
            <person name="Fukano H."/>
            <person name="Hoshino Y."/>
            <person name="Kurata O."/>
            <person name="Wada S."/>
        </authorList>
    </citation>
    <scope>NUCLEOTIDE SEQUENCE</scope>
    <source>
        <strain evidence="4">NJB18185</strain>
    </source>
</reference>
<keyword evidence="2" id="KW-1133">Transmembrane helix</keyword>
<reference evidence="3" key="1">
    <citation type="journal article" date="2018" name="Genome Announc.">
        <title>Draft Genome Sequence of Mycobacterium montefiorense Isolated from Japanese Black Salamander (Hynobius nigrescens).</title>
        <authorList>
            <person name="Fukano H."/>
            <person name="Yoshida M."/>
            <person name="Shimizu A."/>
            <person name="Iwao H."/>
            <person name="Katayama Y."/>
            <person name="Omatsu T."/>
            <person name="Mizutani T."/>
            <person name="Kurata O."/>
            <person name="Wada S."/>
            <person name="Hoshino Y."/>
        </authorList>
    </citation>
    <scope>NUCLEOTIDE SEQUENCE</scope>
    <source>
        <strain evidence="3">BS</strain>
    </source>
</reference>
<keyword evidence="2" id="KW-0472">Membrane</keyword>
<evidence type="ECO:0000313" key="5">
    <source>
        <dbReference type="Proteomes" id="UP000245060"/>
    </source>
</evidence>
<keyword evidence="2" id="KW-0812">Transmembrane</keyword>
<accession>A0AA37PP02</accession>
<comment type="caution">
    <text evidence="4">The sequence shown here is derived from an EMBL/GenBank/DDBJ whole genome shotgun (WGS) entry which is preliminary data.</text>
</comment>
<dbReference type="EMBL" id="BFCH01000036">
    <property type="protein sequence ID" value="GBG40393.1"/>
    <property type="molecule type" value="Genomic_DNA"/>
</dbReference>
<reference evidence="4" key="4">
    <citation type="submission" date="2022-04" db="EMBL/GenBank/DDBJ databases">
        <authorList>
            <person name="Komine T."/>
            <person name="Fukano H."/>
            <person name="Wada S."/>
        </authorList>
    </citation>
    <scope>NUCLEOTIDE SEQUENCE</scope>
    <source>
        <strain evidence="4">NJB18185</strain>
    </source>
</reference>
<feature type="transmembrane region" description="Helical" evidence="2">
    <location>
        <begin position="63"/>
        <end position="82"/>
    </location>
</feature>
<feature type="compositionally biased region" description="Low complexity" evidence="1">
    <location>
        <begin position="90"/>
        <end position="143"/>
    </location>
</feature>
<dbReference type="AlphaFoldDB" id="A0AA37PP02"/>
<protein>
    <submittedName>
        <fullName evidence="4">Uncharacterized protein</fullName>
    </submittedName>
</protein>
<sequence>MAGPPDNFNNEPTRYRDVGSGDRPQGDEPPPRGPDRFEGEASLDPFDDEGTEPTAWYRRPVVLIGWGLMVLILIALIVYGIIELIGDQGTGSTPSTTTTPSHTTTTTTTTTTTPPSTTTPTTTTAPQTTSTAVAPPTQQPTRQEPTRRHHWPSWLPTTIPALP</sequence>
<evidence type="ECO:0000313" key="3">
    <source>
        <dbReference type="EMBL" id="GBG40393.1"/>
    </source>
</evidence>
<evidence type="ECO:0000313" key="4">
    <source>
        <dbReference type="EMBL" id="GKU73646.1"/>
    </source>
</evidence>
<dbReference type="InterPro" id="IPR054054">
    <property type="entry name" value="Ng_1-3-like"/>
</dbReference>
<feature type="region of interest" description="Disordered" evidence="1">
    <location>
        <begin position="90"/>
        <end position="163"/>
    </location>
</feature>
<evidence type="ECO:0000256" key="2">
    <source>
        <dbReference type="SAM" id="Phobius"/>
    </source>
</evidence>
<feature type="region of interest" description="Disordered" evidence="1">
    <location>
        <begin position="1"/>
        <end position="53"/>
    </location>
</feature>
<dbReference type="Pfam" id="PF21827">
    <property type="entry name" value="New_glue"/>
    <property type="match status" value="1"/>
</dbReference>
<reference evidence="5" key="2">
    <citation type="submission" date="2018-04" db="EMBL/GenBank/DDBJ databases">
        <title>Draft genome sequence of Mycobacterium montefiorense isolated from Japanese black salamander.</title>
        <authorList>
            <person name="Fukano H."/>
            <person name="Yoshida M."/>
            <person name="Shimizu A."/>
            <person name="Iwao H."/>
            <person name="Kurata O."/>
            <person name="Katayama Y."/>
            <person name="Omatsu T."/>
            <person name="Mizutani T."/>
            <person name="Wada S."/>
            <person name="Hoshino Y."/>
        </authorList>
    </citation>
    <scope>NUCLEOTIDE SEQUENCE [LARGE SCALE GENOMIC DNA]</scope>
    <source>
        <strain evidence="5">BS</strain>
    </source>
</reference>
<dbReference type="Proteomes" id="UP001139505">
    <property type="component" value="Unassembled WGS sequence"/>
</dbReference>